<dbReference type="PRINTS" id="PR00420">
    <property type="entry name" value="RNGMNOXGNASE"/>
</dbReference>
<evidence type="ECO:0000256" key="5">
    <source>
        <dbReference type="ARBA" id="ARBA00023033"/>
    </source>
</evidence>
<dbReference type="PANTHER" id="PTHR13789:SF147">
    <property type="entry name" value="PUTATIVE (AFU_ORTHOLOGUE AFUA_2G01950)-RELATED"/>
    <property type="match status" value="1"/>
</dbReference>
<dbReference type="Proteomes" id="UP000799537">
    <property type="component" value="Unassembled WGS sequence"/>
</dbReference>
<evidence type="ECO:0000259" key="6">
    <source>
        <dbReference type="Pfam" id="PF01494"/>
    </source>
</evidence>
<gene>
    <name evidence="7" type="ORF">M409DRAFT_69608</name>
</gene>
<evidence type="ECO:0000313" key="7">
    <source>
        <dbReference type="EMBL" id="KAF2161812.1"/>
    </source>
</evidence>
<dbReference type="OrthoDB" id="16820at2759"/>
<evidence type="ECO:0000256" key="1">
    <source>
        <dbReference type="ARBA" id="ARBA00007992"/>
    </source>
</evidence>
<keyword evidence="8" id="KW-1185">Reference proteome</keyword>
<dbReference type="AlphaFoldDB" id="A0A6A6C7D4"/>
<evidence type="ECO:0000256" key="2">
    <source>
        <dbReference type="ARBA" id="ARBA00022630"/>
    </source>
</evidence>
<keyword evidence="4" id="KW-0560">Oxidoreductase</keyword>
<dbReference type="PANTHER" id="PTHR13789">
    <property type="entry name" value="MONOOXYGENASE"/>
    <property type="match status" value="1"/>
</dbReference>
<feature type="domain" description="FAD-binding" evidence="6">
    <location>
        <begin position="8"/>
        <end position="174"/>
    </location>
</feature>
<proteinExistence type="inferred from homology"/>
<feature type="domain" description="FAD-binding" evidence="6">
    <location>
        <begin position="304"/>
        <end position="345"/>
    </location>
</feature>
<dbReference type="Gene3D" id="3.50.50.60">
    <property type="entry name" value="FAD/NAD(P)-binding domain"/>
    <property type="match status" value="1"/>
</dbReference>
<evidence type="ECO:0000313" key="8">
    <source>
        <dbReference type="Proteomes" id="UP000799537"/>
    </source>
</evidence>
<keyword evidence="2" id="KW-0285">Flavoprotein</keyword>
<dbReference type="InterPro" id="IPR050493">
    <property type="entry name" value="FAD-dep_Monooxygenase_BioMet"/>
</dbReference>
<dbReference type="InterPro" id="IPR002938">
    <property type="entry name" value="FAD-bd"/>
</dbReference>
<dbReference type="Pfam" id="PF01494">
    <property type="entry name" value="FAD_binding_3"/>
    <property type="match status" value="2"/>
</dbReference>
<keyword evidence="3" id="KW-0274">FAD</keyword>
<organism evidence="7 8">
    <name type="scientific">Zasmidium cellare ATCC 36951</name>
    <dbReference type="NCBI Taxonomy" id="1080233"/>
    <lineage>
        <taxon>Eukaryota</taxon>
        <taxon>Fungi</taxon>
        <taxon>Dikarya</taxon>
        <taxon>Ascomycota</taxon>
        <taxon>Pezizomycotina</taxon>
        <taxon>Dothideomycetes</taxon>
        <taxon>Dothideomycetidae</taxon>
        <taxon>Mycosphaerellales</taxon>
        <taxon>Mycosphaerellaceae</taxon>
        <taxon>Zasmidium</taxon>
    </lineage>
</organism>
<keyword evidence="5" id="KW-0503">Monooxygenase</keyword>
<dbReference type="GeneID" id="54571644"/>
<name>A0A6A6C7D4_ZASCE</name>
<dbReference type="RefSeq" id="XP_033662701.1">
    <property type="nucleotide sequence ID" value="XM_033818372.1"/>
</dbReference>
<evidence type="ECO:0000256" key="3">
    <source>
        <dbReference type="ARBA" id="ARBA00022827"/>
    </source>
</evidence>
<dbReference type="InterPro" id="IPR036188">
    <property type="entry name" value="FAD/NAD-bd_sf"/>
</dbReference>
<reference evidence="7" key="1">
    <citation type="journal article" date="2020" name="Stud. Mycol.">
        <title>101 Dothideomycetes genomes: a test case for predicting lifestyles and emergence of pathogens.</title>
        <authorList>
            <person name="Haridas S."/>
            <person name="Albert R."/>
            <person name="Binder M."/>
            <person name="Bloem J."/>
            <person name="Labutti K."/>
            <person name="Salamov A."/>
            <person name="Andreopoulos B."/>
            <person name="Baker S."/>
            <person name="Barry K."/>
            <person name="Bills G."/>
            <person name="Bluhm B."/>
            <person name="Cannon C."/>
            <person name="Castanera R."/>
            <person name="Culley D."/>
            <person name="Daum C."/>
            <person name="Ezra D."/>
            <person name="Gonzalez J."/>
            <person name="Henrissat B."/>
            <person name="Kuo A."/>
            <person name="Liang C."/>
            <person name="Lipzen A."/>
            <person name="Lutzoni F."/>
            <person name="Magnuson J."/>
            <person name="Mondo S."/>
            <person name="Nolan M."/>
            <person name="Ohm R."/>
            <person name="Pangilinan J."/>
            <person name="Park H.-J."/>
            <person name="Ramirez L."/>
            <person name="Alfaro M."/>
            <person name="Sun H."/>
            <person name="Tritt A."/>
            <person name="Yoshinaga Y."/>
            <person name="Zwiers L.-H."/>
            <person name="Turgeon B."/>
            <person name="Goodwin S."/>
            <person name="Spatafora J."/>
            <person name="Crous P."/>
            <person name="Grigoriev I."/>
        </authorList>
    </citation>
    <scope>NUCLEOTIDE SEQUENCE</scope>
    <source>
        <strain evidence="7">ATCC 36951</strain>
    </source>
</reference>
<dbReference type="GO" id="GO:0071949">
    <property type="term" value="F:FAD binding"/>
    <property type="evidence" value="ECO:0007669"/>
    <property type="project" value="InterPro"/>
</dbReference>
<dbReference type="SUPFAM" id="SSF54373">
    <property type="entry name" value="FAD-linked reductases, C-terminal domain"/>
    <property type="match status" value="1"/>
</dbReference>
<sequence>MARRRRDLHVGIVGAGIGGVMASIAMAHAGCTVTVLEAASQLGEIGAGIQMVTPNVARLLIKYGVDKAIGKDLVRFDEFNLRRKDGTKVGHTFIKQVEDATGFPWWLVHRHHLHTGLVDVARKRGVNLRINSRVVQLQQQPDGKVFVTTEHKHTYTFDLLVGSDGIQSVVRNTLFPDVKPRPPNGNCAYRAIVPYDEVRKDPLTRELVEDKNGNLVKTMEVWMAPTGYIISYPLSDCKDFNMVLNHFQEKPVDCVEEVSLEEVKDQYKGYDPRIKRAIDMIKPPISRWPLLVTGPLDSWSNAEKNVVLIGDACHSMVNHMAQGAATSMEDGAFLAQCLGAVVDGRLSISDAVAVHEKCRMPKASYKQQLSFLNGWLWLLPDGPAADARDRTMKGELEGRVSMRSANLYGDPTTVLECYEYDAEAHARDGIAAWLNAGRPVRDATSTVERLEAEKIANWFLPEGHKFPIRPRM</sequence>
<accession>A0A6A6C7D4</accession>
<dbReference type="SUPFAM" id="SSF51905">
    <property type="entry name" value="FAD/NAD(P)-binding domain"/>
    <property type="match status" value="1"/>
</dbReference>
<protein>
    <recommendedName>
        <fullName evidence="6">FAD-binding domain-containing protein</fullName>
    </recommendedName>
</protein>
<dbReference type="GO" id="GO:0004497">
    <property type="term" value="F:monooxygenase activity"/>
    <property type="evidence" value="ECO:0007669"/>
    <property type="project" value="UniProtKB-KW"/>
</dbReference>
<dbReference type="EMBL" id="ML993617">
    <property type="protein sequence ID" value="KAF2161812.1"/>
    <property type="molecule type" value="Genomic_DNA"/>
</dbReference>
<evidence type="ECO:0000256" key="4">
    <source>
        <dbReference type="ARBA" id="ARBA00023002"/>
    </source>
</evidence>
<comment type="similarity">
    <text evidence="1">Belongs to the paxM FAD-dependent monooxygenase family.</text>
</comment>